<dbReference type="OrthoDB" id="476248at2"/>
<gene>
    <name evidence="2" type="ORF">DBV39_01955</name>
</gene>
<accession>A0A2R4XG12</accession>
<dbReference type="InterPro" id="IPR025668">
    <property type="entry name" value="Tnp_DDE_dom"/>
</dbReference>
<evidence type="ECO:0000313" key="2">
    <source>
        <dbReference type="EMBL" id="AWB32679.1"/>
    </source>
</evidence>
<dbReference type="KEGG" id="boz:DBV39_01955"/>
<dbReference type="EMBL" id="CP028901">
    <property type="protein sequence ID" value="AWB32679.1"/>
    <property type="molecule type" value="Genomic_DNA"/>
</dbReference>
<proteinExistence type="predicted"/>
<protein>
    <recommendedName>
        <fullName evidence="1">Transposase DDE domain-containing protein</fullName>
    </recommendedName>
</protein>
<evidence type="ECO:0000259" key="1">
    <source>
        <dbReference type="Pfam" id="PF13701"/>
    </source>
</evidence>
<dbReference type="AlphaFoldDB" id="A0A2R4XG12"/>
<reference evidence="2 3" key="1">
    <citation type="submission" date="2018-04" db="EMBL/GenBank/DDBJ databases">
        <title>Bordetella sp. HZ20 isolated from seawater.</title>
        <authorList>
            <person name="Sun C."/>
        </authorList>
    </citation>
    <scope>NUCLEOTIDE SEQUENCE [LARGE SCALE GENOMIC DNA]</scope>
    <source>
        <strain evidence="2 3">HZ20</strain>
    </source>
</reference>
<keyword evidence="3" id="KW-1185">Reference proteome</keyword>
<sequence>MVVFSPTICAYPRAKRRTETTLAEEVADSGFCEDGFLRHLEHQQLRYTVALKMVRPLQHRPVSATWWPLQDTDDAGKPTTKVPGGIELCEFEYQSDSWDRPRRVIGIRQHIKLRDQAKGKNLSLFEDDPDLSQWRYGAIVTNLGLSAVEIWRLYRGRADCENHIKELKYDFALGTLARQNF</sequence>
<dbReference type="RefSeq" id="WP_108620120.1">
    <property type="nucleotide sequence ID" value="NZ_CP028901.1"/>
</dbReference>
<name>A0A2R4XG12_9BURK</name>
<feature type="domain" description="Transposase DDE" evidence="1">
    <location>
        <begin position="27"/>
        <end position="176"/>
    </location>
</feature>
<evidence type="ECO:0000313" key="3">
    <source>
        <dbReference type="Proteomes" id="UP000244571"/>
    </source>
</evidence>
<dbReference type="Proteomes" id="UP000244571">
    <property type="component" value="Chromosome"/>
</dbReference>
<organism evidence="2 3">
    <name type="scientific">Orrella marina</name>
    <dbReference type="NCBI Taxonomy" id="2163011"/>
    <lineage>
        <taxon>Bacteria</taxon>
        <taxon>Pseudomonadati</taxon>
        <taxon>Pseudomonadota</taxon>
        <taxon>Betaproteobacteria</taxon>
        <taxon>Burkholderiales</taxon>
        <taxon>Alcaligenaceae</taxon>
        <taxon>Orrella</taxon>
    </lineage>
</organism>
<dbReference type="Pfam" id="PF13701">
    <property type="entry name" value="DDE_Tnp_1_4"/>
    <property type="match status" value="1"/>
</dbReference>